<evidence type="ECO:0000313" key="1">
    <source>
        <dbReference type="EnsemblPlants" id="Ma00_p00790.1"/>
    </source>
</evidence>
<dbReference type="InParanoid" id="A0A804HM25"/>
<evidence type="ECO:0000313" key="2">
    <source>
        <dbReference type="Proteomes" id="UP000012960"/>
    </source>
</evidence>
<protein>
    <submittedName>
        <fullName evidence="1">Uncharacterized protein</fullName>
    </submittedName>
</protein>
<dbReference type="AlphaFoldDB" id="A0A804HM25"/>
<organism evidence="1 2">
    <name type="scientific">Musa acuminata subsp. malaccensis</name>
    <name type="common">Wild banana</name>
    <name type="synonym">Musa malaccensis</name>
    <dbReference type="NCBI Taxonomy" id="214687"/>
    <lineage>
        <taxon>Eukaryota</taxon>
        <taxon>Viridiplantae</taxon>
        <taxon>Streptophyta</taxon>
        <taxon>Embryophyta</taxon>
        <taxon>Tracheophyta</taxon>
        <taxon>Spermatophyta</taxon>
        <taxon>Magnoliopsida</taxon>
        <taxon>Liliopsida</taxon>
        <taxon>Zingiberales</taxon>
        <taxon>Musaceae</taxon>
        <taxon>Musa</taxon>
    </lineage>
</organism>
<dbReference type="Proteomes" id="UP000012960">
    <property type="component" value="Unplaced"/>
</dbReference>
<accession>A0A804HM25</accession>
<sequence>MSSIMTIKAKIIMRVSVKHDRQNAISTILEKK</sequence>
<dbReference type="Gramene" id="Ma00_t00790.1">
    <property type="protein sequence ID" value="Ma00_p00790.1"/>
    <property type="gene ID" value="Ma00_g00790"/>
</dbReference>
<name>A0A804HM25_MUSAM</name>
<keyword evidence="2" id="KW-1185">Reference proteome</keyword>
<reference evidence="1" key="1">
    <citation type="submission" date="2021-05" db="UniProtKB">
        <authorList>
            <consortium name="EnsemblPlants"/>
        </authorList>
    </citation>
    <scope>IDENTIFICATION</scope>
    <source>
        <strain evidence="1">subsp. malaccensis</strain>
    </source>
</reference>
<dbReference type="EnsemblPlants" id="Ma00_t00790.1">
    <property type="protein sequence ID" value="Ma00_p00790.1"/>
    <property type="gene ID" value="Ma00_g00790"/>
</dbReference>
<proteinExistence type="predicted"/>